<evidence type="ECO:0000256" key="1">
    <source>
        <dbReference type="ARBA" id="ARBA00009199"/>
    </source>
</evidence>
<dbReference type="EMBL" id="AOSK01000055">
    <property type="protein sequence ID" value="EYD76213.1"/>
    <property type="molecule type" value="Genomic_DNA"/>
</dbReference>
<dbReference type="HOGENOM" id="CLU_009600_0_4_5"/>
<gene>
    <name evidence="3" type="ORF">Rumeso_02220</name>
</gene>
<dbReference type="PANTHER" id="PTHR11895">
    <property type="entry name" value="TRANSAMIDASE"/>
    <property type="match status" value="1"/>
</dbReference>
<dbReference type="GO" id="GO:0019874">
    <property type="term" value="F:6-aminohexanoate-cyclic-dimer hydrolase activity"/>
    <property type="evidence" value="ECO:0007669"/>
    <property type="project" value="UniProtKB-EC"/>
</dbReference>
<keyword evidence="4" id="KW-1185">Reference proteome</keyword>
<sequence length="486" mass="51059">MTPQDYRRLDALDLATLVARREVSATEVTEAAIASIEALNPTLNAVVLRRFEAARAEAAHLDAEGPGHRPLAGVPFLLKDVNLYAADMPTRFASRFFADASPRGDSTLVQRWRGAGLVTLGKSNTPEFAGDFVTEPRLYGPCLNPWDRGVTVGGSSGGAAVAVASGMVPLAHGTDLGGSIRIPAACCGVVGFKPSVGLNPLGPHWEEIASGLDSDHVLSRTVRDSAAALDATAGPDTGTRLGRLPPQGGYLAGLDAAGPRLRIGVATADPGGRRAGPSQVEAAERTARLLEGLGHHLEPYAFPPEAQPEAWFDSLWAVDVVVLVEERAREIGRQPRPDELEPYLWAALDHARGLSAADWLRARLAMTRAAVAVLGSMEHLDVILSPTLGEDPPALGVLAFEANGSDLATWSARGYAFAPFVAAANLSGQPAASLPVMVNDRGLPVGVQVAARPGEDLLLLRLAREVESATDWQASLAALQDRLATA</sequence>
<dbReference type="Pfam" id="PF01425">
    <property type="entry name" value="Amidase"/>
    <property type="match status" value="1"/>
</dbReference>
<comment type="caution">
    <text evidence="3">The sequence shown here is derived from an EMBL/GenBank/DDBJ whole genome shotgun (WGS) entry which is preliminary data.</text>
</comment>
<accession>A0A017HPX6</accession>
<dbReference type="RefSeq" id="WP_051521474.1">
    <property type="nucleotide sequence ID" value="NZ_KK088602.1"/>
</dbReference>
<dbReference type="PROSITE" id="PS00571">
    <property type="entry name" value="AMIDASES"/>
    <property type="match status" value="1"/>
</dbReference>
<keyword evidence="3" id="KW-0378">Hydrolase</keyword>
<organism evidence="3 4">
    <name type="scientific">Rubellimicrobium mesophilum DSM 19309</name>
    <dbReference type="NCBI Taxonomy" id="442562"/>
    <lineage>
        <taxon>Bacteria</taxon>
        <taxon>Pseudomonadati</taxon>
        <taxon>Pseudomonadota</taxon>
        <taxon>Alphaproteobacteria</taxon>
        <taxon>Rhodobacterales</taxon>
        <taxon>Roseobacteraceae</taxon>
        <taxon>Rubellimicrobium</taxon>
    </lineage>
</organism>
<feature type="domain" description="Amidase" evidence="2">
    <location>
        <begin position="27"/>
        <end position="460"/>
    </location>
</feature>
<dbReference type="InterPro" id="IPR023631">
    <property type="entry name" value="Amidase_dom"/>
</dbReference>
<protein>
    <submittedName>
        <fullName evidence="3">6-aminohexanoate-cyclic-dimer hydrolase</fullName>
        <ecNumber evidence="3">3.5.2.12</ecNumber>
    </submittedName>
</protein>
<evidence type="ECO:0000259" key="2">
    <source>
        <dbReference type="Pfam" id="PF01425"/>
    </source>
</evidence>
<dbReference type="Proteomes" id="UP000019666">
    <property type="component" value="Unassembled WGS sequence"/>
</dbReference>
<comment type="similarity">
    <text evidence="1">Belongs to the amidase family.</text>
</comment>
<dbReference type="PANTHER" id="PTHR11895:SF7">
    <property type="entry name" value="GLUTAMYL-TRNA(GLN) AMIDOTRANSFERASE SUBUNIT A, MITOCHONDRIAL"/>
    <property type="match status" value="1"/>
</dbReference>
<reference evidence="3 4" key="1">
    <citation type="submission" date="2013-02" db="EMBL/GenBank/DDBJ databases">
        <authorList>
            <person name="Fiebig A."/>
            <person name="Goeker M."/>
            <person name="Klenk H.-P.P."/>
        </authorList>
    </citation>
    <scope>NUCLEOTIDE SEQUENCE [LARGE SCALE GENOMIC DNA]</scope>
    <source>
        <strain evidence="3 4">DSM 19309</strain>
    </source>
</reference>
<dbReference type="EC" id="3.5.2.12" evidence="3"/>
<dbReference type="InterPro" id="IPR000120">
    <property type="entry name" value="Amidase"/>
</dbReference>
<dbReference type="STRING" id="442562.Rumeso_02220"/>
<dbReference type="Gene3D" id="3.90.1300.10">
    <property type="entry name" value="Amidase signature (AS) domain"/>
    <property type="match status" value="1"/>
</dbReference>
<dbReference type="InterPro" id="IPR020556">
    <property type="entry name" value="Amidase_CS"/>
</dbReference>
<evidence type="ECO:0000313" key="4">
    <source>
        <dbReference type="Proteomes" id="UP000019666"/>
    </source>
</evidence>
<dbReference type="AlphaFoldDB" id="A0A017HPX6"/>
<dbReference type="SUPFAM" id="SSF75304">
    <property type="entry name" value="Amidase signature (AS) enzymes"/>
    <property type="match status" value="1"/>
</dbReference>
<evidence type="ECO:0000313" key="3">
    <source>
        <dbReference type="EMBL" id="EYD76213.1"/>
    </source>
</evidence>
<dbReference type="PATRIC" id="fig|442562.3.peg.2190"/>
<name>A0A017HPX6_9RHOB</name>
<dbReference type="InterPro" id="IPR036928">
    <property type="entry name" value="AS_sf"/>
</dbReference>
<proteinExistence type="inferred from homology"/>